<feature type="binding site" evidence="9">
    <location>
        <position position="108"/>
    </location>
    <ligand>
        <name>Mg(2+)</name>
        <dbReference type="ChEBI" id="CHEBI:18420"/>
    </ligand>
</feature>
<dbReference type="EC" id="6.3.3.3" evidence="9"/>
<gene>
    <name evidence="9" type="primary">bioD</name>
    <name evidence="10" type="ORF">KR51_00028670</name>
</gene>
<feature type="binding site" evidence="9">
    <location>
        <position position="16"/>
    </location>
    <ligand>
        <name>Mg(2+)</name>
        <dbReference type="ChEBI" id="CHEBI:18420"/>
    </ligand>
</feature>
<comment type="catalytic activity">
    <reaction evidence="9">
        <text>(7R,8S)-7,8-diammoniononanoate + CO2 + ATP = (4R,5S)-dethiobiotin + ADP + phosphate + 3 H(+)</text>
        <dbReference type="Rhea" id="RHEA:15805"/>
        <dbReference type="ChEBI" id="CHEBI:15378"/>
        <dbReference type="ChEBI" id="CHEBI:16526"/>
        <dbReference type="ChEBI" id="CHEBI:30616"/>
        <dbReference type="ChEBI" id="CHEBI:43474"/>
        <dbReference type="ChEBI" id="CHEBI:149469"/>
        <dbReference type="ChEBI" id="CHEBI:149473"/>
        <dbReference type="ChEBI" id="CHEBI:456216"/>
        <dbReference type="EC" id="6.3.3.3"/>
    </reaction>
</comment>
<evidence type="ECO:0000313" key="11">
    <source>
        <dbReference type="Proteomes" id="UP000016960"/>
    </source>
</evidence>
<keyword evidence="1 9" id="KW-0963">Cytoplasm</keyword>
<reference evidence="10 11" key="1">
    <citation type="submission" date="2013-05" db="EMBL/GenBank/DDBJ databases">
        <title>Draft genome sequence of Rubidibacter lacunae KORDI 51-2.</title>
        <authorList>
            <person name="Choi D.H."/>
            <person name="Noh J.H."/>
            <person name="Kwon K.-K."/>
            <person name="Lee J.-H."/>
            <person name="Ryu J.-Y."/>
        </authorList>
    </citation>
    <scope>NUCLEOTIDE SEQUENCE [LARGE SCALE GENOMIC DNA]</scope>
    <source>
        <strain evidence="10 11">KORDI 51-2</strain>
    </source>
</reference>
<dbReference type="EMBL" id="ASSJ01000074">
    <property type="protein sequence ID" value="ERN40610.1"/>
    <property type="molecule type" value="Genomic_DNA"/>
</dbReference>
<organism evidence="10 11">
    <name type="scientific">Rubidibacter lacunae KORDI 51-2</name>
    <dbReference type="NCBI Taxonomy" id="582515"/>
    <lineage>
        <taxon>Bacteria</taxon>
        <taxon>Bacillati</taxon>
        <taxon>Cyanobacteriota</taxon>
        <taxon>Cyanophyceae</taxon>
        <taxon>Oscillatoriophycideae</taxon>
        <taxon>Chroococcales</taxon>
        <taxon>Aphanothecaceae</taxon>
        <taxon>Rubidibacter</taxon>
    </lineage>
</organism>
<evidence type="ECO:0000256" key="2">
    <source>
        <dbReference type="ARBA" id="ARBA00022598"/>
    </source>
</evidence>
<dbReference type="OrthoDB" id="9802097at2"/>
<comment type="catalytic activity">
    <reaction evidence="8">
        <text>(7R,8S)-8-amino-7-(carboxyamino)nonanoate + ATP = (4R,5S)-dethiobiotin + ADP + phosphate + H(+)</text>
        <dbReference type="Rhea" id="RHEA:63684"/>
        <dbReference type="ChEBI" id="CHEBI:15378"/>
        <dbReference type="ChEBI" id="CHEBI:30616"/>
        <dbReference type="ChEBI" id="CHEBI:43474"/>
        <dbReference type="ChEBI" id="CHEBI:149470"/>
        <dbReference type="ChEBI" id="CHEBI:149473"/>
        <dbReference type="ChEBI" id="CHEBI:456216"/>
    </reaction>
</comment>
<dbReference type="GO" id="GO:0000287">
    <property type="term" value="F:magnesium ion binding"/>
    <property type="evidence" value="ECO:0007669"/>
    <property type="project" value="UniProtKB-UniRule"/>
</dbReference>
<dbReference type="PATRIC" id="fig|582515.4.peg.3220"/>
<comment type="function">
    <text evidence="9">Catalyzes a mechanistically unusual reaction, the ATP-dependent insertion of CO2 between the N7 and N8 nitrogen atoms of 7,8-diaminopelargonic acid (DAPA, also called 7,8-diammoniononanoate) to form a ureido ring.</text>
</comment>
<feature type="binding site" evidence="9">
    <location>
        <begin position="108"/>
        <end position="111"/>
    </location>
    <ligand>
        <name>ATP</name>
        <dbReference type="ChEBI" id="CHEBI:30616"/>
    </ligand>
</feature>
<keyword evidence="2 9" id="KW-0436">Ligase</keyword>
<protein>
    <recommendedName>
        <fullName evidence="9">ATP-dependent dethiobiotin synthetase BioD</fullName>
        <ecNumber evidence="9">6.3.3.3</ecNumber>
    </recommendedName>
    <alternativeName>
        <fullName evidence="9">DTB synthetase</fullName>
        <shortName evidence="9">DTBS</shortName>
    </alternativeName>
    <alternativeName>
        <fullName evidence="9">Dethiobiotin synthase</fullName>
    </alternativeName>
</protein>
<keyword evidence="3 9" id="KW-0479">Metal-binding</keyword>
<feature type="binding site" evidence="9">
    <location>
        <begin position="168"/>
        <end position="169"/>
    </location>
    <ligand>
        <name>ATP</name>
        <dbReference type="ChEBI" id="CHEBI:30616"/>
    </ligand>
</feature>
<dbReference type="FunCoup" id="U5DLN8">
    <property type="interactions" value="201"/>
</dbReference>
<evidence type="ECO:0000256" key="5">
    <source>
        <dbReference type="ARBA" id="ARBA00022756"/>
    </source>
</evidence>
<comment type="subunit">
    <text evidence="9">Homodimer.</text>
</comment>
<dbReference type="NCBIfam" id="TIGR00347">
    <property type="entry name" value="bioD"/>
    <property type="match status" value="1"/>
</dbReference>
<evidence type="ECO:0000256" key="3">
    <source>
        <dbReference type="ARBA" id="ARBA00022723"/>
    </source>
</evidence>
<evidence type="ECO:0000313" key="10">
    <source>
        <dbReference type="EMBL" id="ERN40610.1"/>
    </source>
</evidence>
<keyword evidence="4 9" id="KW-0547">Nucleotide-binding</keyword>
<dbReference type="Gene3D" id="3.40.50.300">
    <property type="entry name" value="P-loop containing nucleotide triphosphate hydrolases"/>
    <property type="match status" value="1"/>
</dbReference>
<dbReference type="HAMAP" id="MF_00336">
    <property type="entry name" value="BioD"/>
    <property type="match status" value="1"/>
</dbReference>
<proteinExistence type="inferred from homology"/>
<dbReference type="SUPFAM" id="SSF52540">
    <property type="entry name" value="P-loop containing nucleoside triphosphate hydrolases"/>
    <property type="match status" value="1"/>
</dbReference>
<feature type="binding site" evidence="9">
    <location>
        <position position="46"/>
    </location>
    <ligand>
        <name>Mg(2+)</name>
        <dbReference type="ChEBI" id="CHEBI:18420"/>
    </ligand>
</feature>
<comment type="caution">
    <text evidence="10">The sequence shown here is derived from an EMBL/GenBank/DDBJ whole genome shotgun (WGS) entry which is preliminary data.</text>
</comment>
<feature type="binding site" evidence="9">
    <location>
        <position position="46"/>
    </location>
    <ligand>
        <name>ATP</name>
        <dbReference type="ChEBI" id="CHEBI:30616"/>
    </ligand>
</feature>
<dbReference type="InParanoid" id="U5DLN8"/>
<dbReference type="UniPathway" id="UPA00078">
    <property type="reaction ID" value="UER00161"/>
</dbReference>
<dbReference type="Proteomes" id="UP000016960">
    <property type="component" value="Unassembled WGS sequence"/>
</dbReference>
<dbReference type="InterPro" id="IPR004472">
    <property type="entry name" value="DTB_synth_BioD"/>
</dbReference>
<dbReference type="CDD" id="cd03109">
    <property type="entry name" value="DTBS"/>
    <property type="match status" value="1"/>
</dbReference>
<evidence type="ECO:0000256" key="7">
    <source>
        <dbReference type="ARBA" id="ARBA00022842"/>
    </source>
</evidence>
<dbReference type="eggNOG" id="COG0132">
    <property type="taxonomic scope" value="Bacteria"/>
</dbReference>
<evidence type="ECO:0000256" key="1">
    <source>
        <dbReference type="ARBA" id="ARBA00022490"/>
    </source>
</evidence>
<keyword evidence="7 9" id="KW-0460">Magnesium</keyword>
<feature type="binding site" evidence="9">
    <location>
        <position position="42"/>
    </location>
    <ligand>
        <name>substrate</name>
    </ligand>
</feature>
<dbReference type="STRING" id="582515.KR51_00028670"/>
<dbReference type="PANTHER" id="PTHR43210:SF2">
    <property type="entry name" value="ATP-DEPENDENT DETHIOBIOTIN SYNTHETASE BIOD 2"/>
    <property type="match status" value="1"/>
</dbReference>
<accession>U5DLN8</accession>
<dbReference type="InterPro" id="IPR027417">
    <property type="entry name" value="P-loop_NTPase"/>
</dbReference>
<keyword evidence="11" id="KW-1185">Reference proteome</keyword>
<dbReference type="GO" id="GO:0005524">
    <property type="term" value="F:ATP binding"/>
    <property type="evidence" value="ECO:0007669"/>
    <property type="project" value="UniProtKB-UniRule"/>
</dbReference>
<feature type="active site" evidence="9">
    <location>
        <position position="38"/>
    </location>
</feature>
<name>U5DLN8_9CHRO</name>
<dbReference type="GO" id="GO:0009102">
    <property type="term" value="P:biotin biosynthetic process"/>
    <property type="evidence" value="ECO:0007669"/>
    <property type="project" value="UniProtKB-UniRule"/>
</dbReference>
<comment type="cofactor">
    <cofactor evidence="9">
        <name>Mg(2+)</name>
        <dbReference type="ChEBI" id="CHEBI:18420"/>
    </cofactor>
</comment>
<dbReference type="RefSeq" id="WP_022608411.1">
    <property type="nucleotide sequence ID" value="NZ_ASSJ01000074.1"/>
</dbReference>
<dbReference type="GO" id="GO:0004141">
    <property type="term" value="F:dethiobiotin synthase activity"/>
    <property type="evidence" value="ECO:0007669"/>
    <property type="project" value="UniProtKB-UniRule"/>
</dbReference>
<sequence length="234" mass="25057">MNSLLVTGSDTEVGKTAVTTALAAYWLAHRRDRLALLKLVQTGTGDRERYQHLFADLEQTSEELAPQCFETPVAPPIAATRAGRSVDLGAIWQTLTHLQQTRDFVLIEALGGLGSPVTAELTVADVAAAWRLTSILVIPVKLGAIAQAVANVALARQTQVDLHGIVLNCSTPIAPDRLADWAPIETITALTQVPVLGVLPFLEDPDDRSALAAAASNLEIERLWPVSAPLLEIH</sequence>
<dbReference type="PANTHER" id="PTHR43210">
    <property type="entry name" value="DETHIOBIOTIN SYNTHETASE"/>
    <property type="match status" value="1"/>
</dbReference>
<comment type="pathway">
    <text evidence="9">Cofactor biosynthesis; biotin biosynthesis; biotin from 7,8-diaminononanoate: step 1/2.</text>
</comment>
<evidence type="ECO:0000256" key="6">
    <source>
        <dbReference type="ARBA" id="ARBA00022840"/>
    </source>
</evidence>
<evidence type="ECO:0000256" key="9">
    <source>
        <dbReference type="HAMAP-Rule" id="MF_00336"/>
    </source>
</evidence>
<dbReference type="GO" id="GO:0005829">
    <property type="term" value="C:cytosol"/>
    <property type="evidence" value="ECO:0007669"/>
    <property type="project" value="TreeGrafter"/>
</dbReference>
<feature type="binding site" evidence="9">
    <location>
        <begin position="200"/>
        <end position="202"/>
    </location>
    <ligand>
        <name>ATP</name>
        <dbReference type="ChEBI" id="CHEBI:30616"/>
    </ligand>
</feature>
<comment type="caution">
    <text evidence="9">Lacks conserved residue(s) required for the propagation of feature annotation.</text>
</comment>
<dbReference type="Pfam" id="PF13500">
    <property type="entry name" value="AAA_26"/>
    <property type="match status" value="1"/>
</dbReference>
<comment type="subcellular location">
    <subcellularLocation>
        <location evidence="9">Cytoplasm</location>
    </subcellularLocation>
</comment>
<dbReference type="AlphaFoldDB" id="U5DLN8"/>
<comment type="similarity">
    <text evidence="9">Belongs to the dethiobiotin synthetase family.</text>
</comment>
<keyword evidence="6 9" id="KW-0067">ATP-binding</keyword>
<keyword evidence="5 9" id="KW-0093">Biotin biosynthesis</keyword>
<dbReference type="PIRSF" id="PIRSF006755">
    <property type="entry name" value="DTB_synth"/>
    <property type="match status" value="1"/>
</dbReference>
<evidence type="ECO:0000256" key="8">
    <source>
        <dbReference type="ARBA" id="ARBA00047386"/>
    </source>
</evidence>
<evidence type="ECO:0000256" key="4">
    <source>
        <dbReference type="ARBA" id="ARBA00022741"/>
    </source>
</evidence>